<evidence type="ECO:0000313" key="8">
    <source>
        <dbReference type="Proteomes" id="UP000515158"/>
    </source>
</evidence>
<evidence type="ECO:0000256" key="2">
    <source>
        <dbReference type="ARBA" id="ARBA00022692"/>
    </source>
</evidence>
<keyword evidence="5 7" id="KW-0472">Membrane</keyword>
<keyword evidence="2 7" id="KW-0812">Transmembrane</keyword>
<reference evidence="9" key="1">
    <citation type="submission" date="2025-08" db="UniProtKB">
        <authorList>
            <consortium name="RefSeq"/>
        </authorList>
    </citation>
    <scope>IDENTIFICATION</scope>
    <source>
        <tissue evidence="9">Total insect</tissue>
    </source>
</reference>
<evidence type="ECO:0000256" key="1">
    <source>
        <dbReference type="ARBA" id="ARBA00004477"/>
    </source>
</evidence>
<evidence type="ECO:0000256" key="7">
    <source>
        <dbReference type="SAM" id="Phobius"/>
    </source>
</evidence>
<dbReference type="GO" id="GO:0005789">
    <property type="term" value="C:endoplasmic reticulum membrane"/>
    <property type="evidence" value="ECO:0007669"/>
    <property type="project" value="UniProtKB-SubCell"/>
</dbReference>
<dbReference type="KEGG" id="tpal:117652545"/>
<dbReference type="GO" id="GO:0070072">
    <property type="term" value="P:vacuolar proton-transporting V-type ATPase complex assembly"/>
    <property type="evidence" value="ECO:0007669"/>
    <property type="project" value="InterPro"/>
</dbReference>
<keyword evidence="8" id="KW-1185">Reference proteome</keyword>
<name>A0A6P9ABU3_THRPL</name>
<evidence type="ECO:0000256" key="3">
    <source>
        <dbReference type="ARBA" id="ARBA00022824"/>
    </source>
</evidence>
<evidence type="ECO:0000256" key="6">
    <source>
        <dbReference type="SAM" id="MobiDB-lite"/>
    </source>
</evidence>
<dbReference type="PANTHER" id="PTHR31394">
    <property type="entry name" value="TRANSMEMBRANE PROTEIN 199"/>
    <property type="match status" value="1"/>
</dbReference>
<feature type="compositionally biased region" description="Low complexity" evidence="6">
    <location>
        <begin position="228"/>
        <end position="244"/>
    </location>
</feature>
<feature type="transmembrane region" description="Helical" evidence="7">
    <location>
        <begin position="189"/>
        <end position="212"/>
    </location>
</feature>
<dbReference type="InterPro" id="IPR021013">
    <property type="entry name" value="ATPase_Vma12"/>
</dbReference>
<proteinExistence type="predicted"/>
<accession>A0A6P9ABU3</accession>
<dbReference type="OrthoDB" id="19981at2759"/>
<dbReference type="PANTHER" id="PTHR31394:SF1">
    <property type="entry name" value="TRANSMEMBRANE PROTEIN 199"/>
    <property type="match status" value="1"/>
</dbReference>
<dbReference type="FunCoup" id="A0A6P9ABU3">
    <property type="interactions" value="1152"/>
</dbReference>
<organism evidence="9">
    <name type="scientific">Thrips palmi</name>
    <name type="common">Melon thrips</name>
    <dbReference type="NCBI Taxonomy" id="161013"/>
    <lineage>
        <taxon>Eukaryota</taxon>
        <taxon>Metazoa</taxon>
        <taxon>Ecdysozoa</taxon>
        <taxon>Arthropoda</taxon>
        <taxon>Hexapoda</taxon>
        <taxon>Insecta</taxon>
        <taxon>Pterygota</taxon>
        <taxon>Neoptera</taxon>
        <taxon>Paraneoptera</taxon>
        <taxon>Thysanoptera</taxon>
        <taxon>Terebrantia</taxon>
        <taxon>Thripoidea</taxon>
        <taxon>Thripidae</taxon>
        <taxon>Thrips</taxon>
    </lineage>
</organism>
<protein>
    <submittedName>
        <fullName evidence="9">Transmembrane protein 199</fullName>
    </submittedName>
</protein>
<keyword evidence="3" id="KW-0256">Endoplasmic reticulum</keyword>
<dbReference type="AlphaFoldDB" id="A0A6P9ABU3"/>
<evidence type="ECO:0000256" key="4">
    <source>
        <dbReference type="ARBA" id="ARBA00022989"/>
    </source>
</evidence>
<evidence type="ECO:0000256" key="5">
    <source>
        <dbReference type="ARBA" id="ARBA00023136"/>
    </source>
</evidence>
<keyword evidence="4 7" id="KW-1133">Transmembrane helix</keyword>
<feature type="transmembrane region" description="Helical" evidence="7">
    <location>
        <begin position="159"/>
        <end position="183"/>
    </location>
</feature>
<dbReference type="GeneID" id="117652545"/>
<comment type="subcellular location">
    <subcellularLocation>
        <location evidence="1">Endoplasmic reticulum membrane</location>
        <topology evidence="1">Multi-pass membrane protein</topology>
    </subcellularLocation>
</comment>
<dbReference type="Proteomes" id="UP000515158">
    <property type="component" value="Unplaced"/>
</dbReference>
<gene>
    <name evidence="9" type="primary">LOC117652545</name>
</gene>
<sequence length="252" mass="28143">MAEESTIKISPSEKLKDFIREHHKEWEDVPERIKAVSNPNVPVRKRGGKAALSLAVPDPSPFLHVDDMNWLNTQVKKLRENGDQSSGVYLHKLLQGCDIVLPQPPVIERNPELEARVQRLRKEQEDRQYRAMTKNVDTVRMRHPDDSIGYQMKMLNTHIVAIVQFIVSVGAGFTFGFVGVQLMVGPLDFGFRLLLGVACALIIALAEIYFLAKKISEDYDDIPPYPNSPANTAASRAALSTSTSVGGKLHED</sequence>
<dbReference type="InParanoid" id="A0A6P9ABU3"/>
<dbReference type="RefSeq" id="XP_034253446.1">
    <property type="nucleotide sequence ID" value="XM_034397555.1"/>
</dbReference>
<feature type="region of interest" description="Disordered" evidence="6">
    <location>
        <begin position="226"/>
        <end position="252"/>
    </location>
</feature>
<evidence type="ECO:0000313" key="9">
    <source>
        <dbReference type="RefSeq" id="XP_034253446.1"/>
    </source>
</evidence>
<dbReference type="Pfam" id="PF11712">
    <property type="entry name" value="Vma12"/>
    <property type="match status" value="1"/>
</dbReference>